<dbReference type="OMA" id="EARMMAG"/>
<dbReference type="InterPro" id="IPR050630">
    <property type="entry name" value="WD_repeat_EMAP"/>
</dbReference>
<dbReference type="Ensembl" id="ENSSPUT00000007766.1">
    <property type="protein sequence ID" value="ENSSPUP00000007286.1"/>
    <property type="gene ID" value="ENSSPUG00000005640.1"/>
</dbReference>
<dbReference type="InterPro" id="IPR036322">
    <property type="entry name" value="WD40_repeat_dom_sf"/>
</dbReference>
<dbReference type="GeneTree" id="ENSGT00940000157016"/>
<evidence type="ECO:0000313" key="6">
    <source>
        <dbReference type="Proteomes" id="UP000694392"/>
    </source>
</evidence>
<evidence type="ECO:0000256" key="3">
    <source>
        <dbReference type="ARBA" id="ARBA00022574"/>
    </source>
</evidence>
<dbReference type="PANTHER" id="PTHR13720:SF14">
    <property type="entry name" value="CILIA- AND FLAGELLA-ASSOCIATED PROTEIN 52"/>
    <property type="match status" value="1"/>
</dbReference>
<proteinExistence type="predicted"/>
<evidence type="ECO:0000256" key="2">
    <source>
        <dbReference type="ARBA" id="ARBA00022490"/>
    </source>
</evidence>
<evidence type="ECO:0000313" key="5">
    <source>
        <dbReference type="Ensembl" id="ENSSPUP00000007286.1"/>
    </source>
</evidence>
<evidence type="ECO:0000256" key="1">
    <source>
        <dbReference type="ARBA" id="ARBA00004496"/>
    </source>
</evidence>
<keyword evidence="4" id="KW-0677">Repeat</keyword>
<dbReference type="GO" id="GO:0005737">
    <property type="term" value="C:cytoplasm"/>
    <property type="evidence" value="ECO:0007669"/>
    <property type="project" value="UniProtKB-SubCell"/>
</dbReference>
<keyword evidence="3" id="KW-0853">WD repeat</keyword>
<organism evidence="5 6">
    <name type="scientific">Sphenodon punctatus</name>
    <name type="common">Tuatara</name>
    <name type="synonym">Hatteria punctata</name>
    <dbReference type="NCBI Taxonomy" id="8508"/>
    <lineage>
        <taxon>Eukaryota</taxon>
        <taxon>Metazoa</taxon>
        <taxon>Chordata</taxon>
        <taxon>Craniata</taxon>
        <taxon>Vertebrata</taxon>
        <taxon>Euteleostomi</taxon>
        <taxon>Lepidosauria</taxon>
        <taxon>Sphenodontia</taxon>
        <taxon>Sphenodontidae</taxon>
        <taxon>Sphenodon</taxon>
    </lineage>
</organism>
<reference evidence="5" key="2">
    <citation type="submission" date="2025-09" db="UniProtKB">
        <authorList>
            <consortium name="Ensembl"/>
        </authorList>
    </citation>
    <scope>IDENTIFICATION</scope>
</reference>
<dbReference type="InterPro" id="IPR015943">
    <property type="entry name" value="WD40/YVTN_repeat-like_dom_sf"/>
</dbReference>
<name>A0A8D0L443_SPHPU</name>
<keyword evidence="6" id="KW-1185">Reference proteome</keyword>
<accession>A0A8D0L443</accession>
<protein>
    <submittedName>
        <fullName evidence="5">Uncharacterized protein</fullName>
    </submittedName>
</protein>
<dbReference type="Proteomes" id="UP000694392">
    <property type="component" value="Unplaced"/>
</dbReference>
<dbReference type="SUPFAM" id="SSF50978">
    <property type="entry name" value="WD40 repeat-like"/>
    <property type="match status" value="1"/>
</dbReference>
<dbReference type="AlphaFoldDB" id="A0A8D0L443"/>
<reference evidence="5" key="1">
    <citation type="submission" date="2025-08" db="UniProtKB">
        <authorList>
            <consortium name="Ensembl"/>
        </authorList>
    </citation>
    <scope>IDENTIFICATION</scope>
</reference>
<dbReference type="Gene3D" id="2.130.10.10">
    <property type="entry name" value="YVTN repeat-like/Quinoprotein amine dehydrogenase"/>
    <property type="match status" value="1"/>
</dbReference>
<dbReference type="PANTHER" id="PTHR13720">
    <property type="entry name" value="WD-40 REPEAT PROTEIN"/>
    <property type="match status" value="1"/>
</dbReference>
<comment type="subcellular location">
    <subcellularLocation>
        <location evidence="1">Cytoplasm</location>
    </subcellularLocation>
</comment>
<evidence type="ECO:0000256" key="4">
    <source>
        <dbReference type="ARBA" id="ARBA00022737"/>
    </source>
</evidence>
<keyword evidence="2" id="KW-0963">Cytoplasm</keyword>
<sequence>HVPSGLICHPDREHLIYPLGCTVIIQGLSSHSQDFLHGHTNNVSCVTISPSGCYVASGQVTFMGFKIFCGTTRRGSCCLACRFTRVKSKTWPSLQTTSTWCHW</sequence>